<gene>
    <name evidence="1" type="ORF">FHR86_003211</name>
</gene>
<keyword evidence="2" id="KW-1185">Reference proteome</keyword>
<sequence>MTRAGHTRIARTALQKTVEAIAARAYRVDVNSVKADLDDDSGKLGVSISVKLAMPLLQATGSSAGNSPRATVFEKAQAVRTELVARGRELTGMELGRVDIRLLGAKTQQPKEGRVQ</sequence>
<evidence type="ECO:0000313" key="1">
    <source>
        <dbReference type="EMBL" id="NIJ02863.1"/>
    </source>
</evidence>
<evidence type="ECO:0000313" key="2">
    <source>
        <dbReference type="Proteomes" id="UP000802392"/>
    </source>
</evidence>
<proteinExistence type="predicted"/>
<dbReference type="EMBL" id="JAAOZD010000007">
    <property type="protein sequence ID" value="NIJ02863.1"/>
    <property type="molecule type" value="Genomic_DNA"/>
</dbReference>
<dbReference type="RefSeq" id="WP_167268534.1">
    <property type="nucleotide sequence ID" value="NZ_BAAAVO010000005.1"/>
</dbReference>
<comment type="caution">
    <text evidence="1">The sequence shown here is derived from an EMBL/GenBank/DDBJ whole genome shotgun (WGS) entry which is preliminary data.</text>
</comment>
<protein>
    <submittedName>
        <fullName evidence="1">Uncharacterized protein</fullName>
    </submittedName>
</protein>
<dbReference type="Proteomes" id="UP000802392">
    <property type="component" value="Unassembled WGS sequence"/>
</dbReference>
<reference evidence="1 2" key="1">
    <citation type="submission" date="2020-03" db="EMBL/GenBank/DDBJ databases">
        <title>Genomic Encyclopedia of Type Strains, Phase III (KMG-III): the genomes of soil and plant-associated and newly described type strains.</title>
        <authorList>
            <person name="Whitman W."/>
        </authorList>
    </citation>
    <scope>NUCLEOTIDE SEQUENCE [LARGE SCALE GENOMIC DNA]</scope>
    <source>
        <strain evidence="1 2">CECT 4207</strain>
    </source>
</reference>
<name>A0ABX0TJX2_9MICC</name>
<accession>A0ABX0TJX2</accession>
<organism evidence="1 2">
    <name type="scientific">Paenarthrobacter ilicis</name>
    <dbReference type="NCBI Taxonomy" id="43665"/>
    <lineage>
        <taxon>Bacteria</taxon>
        <taxon>Bacillati</taxon>
        <taxon>Actinomycetota</taxon>
        <taxon>Actinomycetes</taxon>
        <taxon>Micrococcales</taxon>
        <taxon>Micrococcaceae</taxon>
        <taxon>Paenarthrobacter</taxon>
    </lineage>
</organism>